<dbReference type="EMBL" id="JAAGKH010000031">
    <property type="protein sequence ID" value="NDR89003.1"/>
    <property type="molecule type" value="Genomic_DNA"/>
</dbReference>
<name>A0A0B3VWQ9_FRATU</name>
<organism evidence="3">
    <name type="scientific">Francisella tularensis subsp. holarctica</name>
    <dbReference type="NCBI Taxonomy" id="119857"/>
    <lineage>
        <taxon>Bacteria</taxon>
        <taxon>Pseudomonadati</taxon>
        <taxon>Pseudomonadota</taxon>
        <taxon>Gammaproteobacteria</taxon>
        <taxon>Thiotrichales</taxon>
        <taxon>Francisellaceae</taxon>
        <taxon>Francisella</taxon>
    </lineage>
</organism>
<proteinExistence type="predicted"/>
<reference evidence="3" key="1">
    <citation type="submission" date="2019-08" db="EMBL/GenBank/DDBJ databases">
        <authorList>
            <person name="Busch A."/>
        </authorList>
    </citation>
    <scope>NUCLEOTIDE SEQUENCE</scope>
    <source>
        <strain evidence="3">15T0085</strain>
        <strain evidence="2">17T1429</strain>
    </source>
</reference>
<dbReference type="Gene3D" id="3.30.565.10">
    <property type="entry name" value="Histidine kinase-like ATPase, C-terminal domain"/>
    <property type="match status" value="1"/>
</dbReference>
<accession>A0A0B3VWQ9</accession>
<dbReference type="AlphaFoldDB" id="A0A0B3VWQ9"/>
<evidence type="ECO:0000313" key="2">
    <source>
        <dbReference type="EMBL" id="NDR89003.1"/>
    </source>
</evidence>
<protein>
    <submittedName>
        <fullName evidence="3">STAS-like domain-containing protein</fullName>
    </submittedName>
</protein>
<evidence type="ECO:0000313" key="3">
    <source>
        <dbReference type="EMBL" id="NDS68597.1"/>
    </source>
</evidence>
<dbReference type="RefSeq" id="WP_010032341.1">
    <property type="nucleotide sequence ID" value="NZ_CP009693.1"/>
</dbReference>
<dbReference type="eggNOG" id="COG4585">
    <property type="taxonomic scope" value="Bacteria"/>
</dbReference>
<gene>
    <name evidence="3" type="ORF">FWI86_06025</name>
    <name evidence="2" type="ORF">FWJ04_04920</name>
</gene>
<feature type="domain" description="DUF4325" evidence="1">
    <location>
        <begin position="281"/>
        <end position="335"/>
    </location>
</feature>
<dbReference type="KEGG" id="ftz:CH68_27"/>
<dbReference type="KEGG" id="ftc:DA46_703"/>
<dbReference type="InterPro" id="IPR025474">
    <property type="entry name" value="DUF4325"/>
</dbReference>
<reference evidence="3" key="2">
    <citation type="submission" date="2020-02" db="EMBL/GenBank/DDBJ databases">
        <title>Using affinity propagation clustering for identifying bacterial clades and subclades with whole-genome sequences of Francisella tularensis.</title>
        <authorList>
            <person name="Homeier-Bachmann T."/>
            <person name="Abdel-Glil M.Y."/>
            <person name="Hackbart A."/>
            <person name="Hotzel H."/>
            <person name="Tomaso H."/>
        </authorList>
    </citation>
    <scope>NUCLEOTIDE SEQUENCE</scope>
    <source>
        <strain evidence="3">15T0085</strain>
        <strain evidence="2">17T1429</strain>
    </source>
</reference>
<comment type="caution">
    <text evidence="3">The sequence shown here is derived from an EMBL/GenBank/DDBJ whole genome shotgun (WGS) entry which is preliminary data.</text>
</comment>
<dbReference type="OMA" id="YGFTEMF"/>
<dbReference type="HOGENOM" id="CLU_068864_0_0_6"/>
<dbReference type="KEGG" id="ftv:CH67_290"/>
<dbReference type="EMBL" id="JAAGJP010000037">
    <property type="protein sequence ID" value="NDS68597.1"/>
    <property type="molecule type" value="Genomic_DNA"/>
</dbReference>
<evidence type="ECO:0000259" key="1">
    <source>
        <dbReference type="Pfam" id="PF14213"/>
    </source>
</evidence>
<dbReference type="SUPFAM" id="SSF55874">
    <property type="entry name" value="ATPase domain of HSP90 chaperone/DNA topoisomerase II/histidine kinase"/>
    <property type="match status" value="1"/>
</dbReference>
<dbReference type="Pfam" id="PF14213">
    <property type="entry name" value="DUF4325"/>
    <property type="match status" value="1"/>
</dbReference>
<dbReference type="InterPro" id="IPR036890">
    <property type="entry name" value="HATPase_C_sf"/>
</dbReference>
<sequence length="346" mass="40476">MFTKRYANEKKTEQIRIQILKEVNYHSLDLVNHISSMFNISRQSVYRHINNLIKEQKLSFDIIDGKRVYKYGKVRELSKLITINKDVSESDIYANYFIWVEQDLKENVKAIVEYGFTKILNNVIDHSESKTCFVYVKRDLSNITIIINDEGEGIFNRITRLKKLSDTRQALLELKKGKLTTDAEHHSGEGIFFSSKAFDEFVIISGDLTFIHENKLKNDYLLDQKPGRGTYVKMKIDINSEKKLIDIFDEFAEADEYAFNKTIVPVILAKFGNENLMSRSQAKRLLTRLENFKTVIFDFRDVNLIGQAFADEIFRVYANKHKDIKLEYVNINSDIEKMILRALNHK</sequence>